<evidence type="ECO:0000313" key="2">
    <source>
        <dbReference type="Proteomes" id="UP001148662"/>
    </source>
</evidence>
<proteinExistence type="predicted"/>
<protein>
    <submittedName>
        <fullName evidence="1">Uncharacterized protein</fullName>
    </submittedName>
</protein>
<comment type="caution">
    <text evidence="1">The sequence shown here is derived from an EMBL/GenBank/DDBJ whole genome shotgun (WGS) entry which is preliminary data.</text>
</comment>
<dbReference type="Proteomes" id="UP001148662">
    <property type="component" value="Unassembled WGS sequence"/>
</dbReference>
<name>A0ACC1T800_9APHY</name>
<sequence length="441" mass="47470">MQKSINTDKEDTLKDKSNESRAPWSLMRSTNLLASLVALLVGLYYATASAQQASPSSFPTKLPPQSVPADPQSFAVLGQNAPFRQSAFTQFLNPTNASPPFFQVFDPAFLDILGETPSIRVVASNPGFAFAHEAPIWLSSTNELFFASNDGGPLGFSNLTQNNQYAKINLTEVEAAITASHSATSPLNVTVSKLDLPDTIQMTNGGTGPFRGALLLVNSGRGLLPPTLALVDPTNPRNTTVILDNYFGRQFNSLNDAKIHPKSGKIFFTDVTYGWLNQFRPLPLMPNQVYRFDPDTGVVRAVADGFDRPNGIAFSEDGQTAYIADTGSSRGFLGNNQTEPATVYAFDVDPKSQAFLNRRVFAYVDTGVPDGVQLDSKGNLYASCGDGVHVWDSTGKLLGKFFLGTVSSNLVFAGKGHLMILAETNIFLAQIAATGFSVAFP</sequence>
<gene>
    <name evidence="1" type="ORF">NM688_g2648</name>
</gene>
<organism evidence="1 2">
    <name type="scientific">Phlebia brevispora</name>
    <dbReference type="NCBI Taxonomy" id="194682"/>
    <lineage>
        <taxon>Eukaryota</taxon>
        <taxon>Fungi</taxon>
        <taxon>Dikarya</taxon>
        <taxon>Basidiomycota</taxon>
        <taxon>Agaricomycotina</taxon>
        <taxon>Agaricomycetes</taxon>
        <taxon>Polyporales</taxon>
        <taxon>Meruliaceae</taxon>
        <taxon>Phlebia</taxon>
    </lineage>
</organism>
<evidence type="ECO:0000313" key="1">
    <source>
        <dbReference type="EMBL" id="KAJ3555312.1"/>
    </source>
</evidence>
<reference evidence="1" key="1">
    <citation type="submission" date="2022-07" db="EMBL/GenBank/DDBJ databases">
        <title>Genome Sequence of Phlebia brevispora.</title>
        <authorList>
            <person name="Buettner E."/>
        </authorList>
    </citation>
    <scope>NUCLEOTIDE SEQUENCE</scope>
    <source>
        <strain evidence="1">MPL23</strain>
    </source>
</reference>
<accession>A0ACC1T800</accession>
<keyword evidence="2" id="KW-1185">Reference proteome</keyword>
<dbReference type="EMBL" id="JANHOG010000343">
    <property type="protein sequence ID" value="KAJ3555312.1"/>
    <property type="molecule type" value="Genomic_DNA"/>
</dbReference>